<gene>
    <name evidence="2" type="ORF">C9383_24220</name>
    <name evidence="1" type="ORF">F7R03_03695</name>
    <name evidence="3" type="ORF">SAMN04490198_4508</name>
</gene>
<evidence type="ECO:0000313" key="3">
    <source>
        <dbReference type="EMBL" id="SEF03126.1"/>
    </source>
</evidence>
<accession>A0A1H5NNH3</accession>
<name>A0A1H5NNH3_9PSED</name>
<reference evidence="2 5" key="2">
    <citation type="submission" date="2018-03" db="EMBL/GenBank/DDBJ databases">
        <title>Draft genome sequence of the type strain of Pseudomonas palleroniana LMG 23076, isolated from rice in Cameroon.</title>
        <authorList>
            <person name="Tambong J.T."/>
        </authorList>
    </citation>
    <scope>NUCLEOTIDE SEQUENCE [LARGE SCALE GENOMIC DNA]</scope>
    <source>
        <strain evidence="2 5">LMG 23076</strain>
    </source>
</reference>
<dbReference type="RefSeq" id="WP_090370465.1">
    <property type="nucleotide sequence ID" value="NZ_FNUA01000002.1"/>
</dbReference>
<dbReference type="EMBL" id="VZPQ01000001">
    <property type="protein sequence ID" value="KAB0570236.1"/>
    <property type="molecule type" value="Genomic_DNA"/>
</dbReference>
<sequence length="290" mass="33236">MKIDSSHFHRQHMGRLLYVGEYLKREGYNLNGTRFQHYLSIAERFLEVPELTTDEAWALVELSEMYVILKVSERYGCIGRAEISLCLKGAHSLDGEQLAGAGNKARNYCFQLYVASNLLVFGMEAEIPSHGSEADIRFIYDENSVPVECKRLFVEGGVEKSAKNACSQVSKRVAEGHFGIAAISLSREFWAVEKKAVMESVHDARFSVEQLYKRWRGILSRLLEKYPKVALIYINFQIPVVGPENLYSIYERKFFKTRDNYQLLPESGVAQHFIDAMMTLSLMEELHIDE</sequence>
<evidence type="ECO:0000313" key="4">
    <source>
        <dbReference type="Proteomes" id="UP000199129"/>
    </source>
</evidence>
<dbReference type="AlphaFoldDB" id="A0A1H5NNH3"/>
<dbReference type="Proteomes" id="UP000423257">
    <property type="component" value="Unassembled WGS sequence"/>
</dbReference>
<evidence type="ECO:0000313" key="1">
    <source>
        <dbReference type="EMBL" id="KAB0570236.1"/>
    </source>
</evidence>
<evidence type="ECO:0000313" key="6">
    <source>
        <dbReference type="Proteomes" id="UP000423257"/>
    </source>
</evidence>
<dbReference type="EMBL" id="PYWX01000070">
    <property type="protein sequence ID" value="PTC22310.1"/>
    <property type="molecule type" value="Genomic_DNA"/>
</dbReference>
<organism evidence="3 4">
    <name type="scientific">Pseudomonas palleroniana</name>
    <dbReference type="NCBI Taxonomy" id="191390"/>
    <lineage>
        <taxon>Bacteria</taxon>
        <taxon>Pseudomonadati</taxon>
        <taxon>Pseudomonadota</taxon>
        <taxon>Gammaproteobacteria</taxon>
        <taxon>Pseudomonadales</taxon>
        <taxon>Pseudomonadaceae</taxon>
        <taxon>Pseudomonas</taxon>
    </lineage>
</organism>
<evidence type="ECO:0000313" key="2">
    <source>
        <dbReference type="EMBL" id="PTC22310.1"/>
    </source>
</evidence>
<protein>
    <submittedName>
        <fullName evidence="3">Uncharacterized protein</fullName>
    </submittedName>
</protein>
<dbReference type="Proteomes" id="UP000199129">
    <property type="component" value="Unassembled WGS sequence"/>
</dbReference>
<evidence type="ECO:0000313" key="5">
    <source>
        <dbReference type="Proteomes" id="UP000240476"/>
    </source>
</evidence>
<dbReference type="Proteomes" id="UP000240476">
    <property type="component" value="Unassembled WGS sequence"/>
</dbReference>
<reference evidence="1 6" key="3">
    <citation type="submission" date="2019-09" db="EMBL/GenBank/DDBJ databases">
        <title>Draft genome sequences of 48 bacterial type strains from the CCUG.</title>
        <authorList>
            <person name="Tunovic T."/>
            <person name="Pineiro-Iglesias B."/>
            <person name="Unosson C."/>
            <person name="Inganas E."/>
            <person name="Ohlen M."/>
            <person name="Cardew S."/>
            <person name="Jensie-Markopoulos S."/>
            <person name="Salva-Serra F."/>
            <person name="Jaen-Luchoro D."/>
            <person name="Karlsson R."/>
            <person name="Svensson-Stadler L."/>
            <person name="Chun J."/>
            <person name="Moore E."/>
        </authorList>
    </citation>
    <scope>NUCLEOTIDE SEQUENCE [LARGE SCALE GENOMIC DNA]</scope>
    <source>
        <strain evidence="1 6">CCUG 51524</strain>
    </source>
</reference>
<keyword evidence="5" id="KW-1185">Reference proteome</keyword>
<reference evidence="3 4" key="1">
    <citation type="submission" date="2016-10" db="EMBL/GenBank/DDBJ databases">
        <authorList>
            <person name="de Groot N.N."/>
        </authorList>
    </citation>
    <scope>NUCLEOTIDE SEQUENCE [LARGE SCALE GENOMIC DNA]</scope>
    <source>
        <strain evidence="3 4">BS3265</strain>
    </source>
</reference>
<dbReference type="EMBL" id="FNUA01000002">
    <property type="protein sequence ID" value="SEF03126.1"/>
    <property type="molecule type" value="Genomic_DNA"/>
</dbReference>
<proteinExistence type="predicted"/>